<keyword evidence="3" id="KW-1185">Reference proteome</keyword>
<accession>A0A167FFD2</accession>
<reference evidence="2 3" key="1">
    <citation type="journal article" date="2016" name="Mol. Biol. Evol.">
        <title>Comparative Genomics of Early-Diverging Mushroom-Forming Fungi Provides Insights into the Origins of Lignocellulose Decay Capabilities.</title>
        <authorList>
            <person name="Nagy L.G."/>
            <person name="Riley R."/>
            <person name="Tritt A."/>
            <person name="Adam C."/>
            <person name="Daum C."/>
            <person name="Floudas D."/>
            <person name="Sun H."/>
            <person name="Yadav J.S."/>
            <person name="Pangilinan J."/>
            <person name="Larsson K.H."/>
            <person name="Matsuura K."/>
            <person name="Barry K."/>
            <person name="Labutti K."/>
            <person name="Kuo R."/>
            <person name="Ohm R.A."/>
            <person name="Bhattacharya S.S."/>
            <person name="Shirouzu T."/>
            <person name="Yoshinaga Y."/>
            <person name="Martin F.M."/>
            <person name="Grigoriev I.V."/>
            <person name="Hibbett D.S."/>
        </authorList>
    </citation>
    <scope>NUCLEOTIDE SEQUENCE [LARGE SCALE GENOMIC DNA]</scope>
    <source>
        <strain evidence="2 3">TUFC12733</strain>
    </source>
</reference>
<dbReference type="AlphaFoldDB" id="A0A167FFD2"/>
<gene>
    <name evidence="2" type="ORF">CALVIDRAFT_89348</name>
</gene>
<keyword evidence="1" id="KW-0175">Coiled coil</keyword>
<proteinExistence type="predicted"/>
<feature type="coiled-coil region" evidence="1">
    <location>
        <begin position="135"/>
        <end position="211"/>
    </location>
</feature>
<evidence type="ECO:0000313" key="2">
    <source>
        <dbReference type="EMBL" id="KZO89432.1"/>
    </source>
</evidence>
<name>A0A167FFD2_CALVF</name>
<dbReference type="Proteomes" id="UP000076738">
    <property type="component" value="Unassembled WGS sequence"/>
</dbReference>
<organism evidence="2 3">
    <name type="scientific">Calocera viscosa (strain TUFC12733)</name>
    <dbReference type="NCBI Taxonomy" id="1330018"/>
    <lineage>
        <taxon>Eukaryota</taxon>
        <taxon>Fungi</taxon>
        <taxon>Dikarya</taxon>
        <taxon>Basidiomycota</taxon>
        <taxon>Agaricomycotina</taxon>
        <taxon>Dacrymycetes</taxon>
        <taxon>Dacrymycetales</taxon>
        <taxon>Dacrymycetaceae</taxon>
        <taxon>Calocera</taxon>
    </lineage>
</organism>
<evidence type="ECO:0000256" key="1">
    <source>
        <dbReference type="SAM" id="Coils"/>
    </source>
</evidence>
<dbReference type="EMBL" id="KV417418">
    <property type="protein sequence ID" value="KZO89432.1"/>
    <property type="molecule type" value="Genomic_DNA"/>
</dbReference>
<evidence type="ECO:0000313" key="3">
    <source>
        <dbReference type="Proteomes" id="UP000076738"/>
    </source>
</evidence>
<sequence length="222" mass="25479">MMPDTDNSQSWGKKLEMWRGACDLARRQHQHIGWAIVKHSPVVLRSLANIVHTWISHGLYEELRDVPPPIVLVLPRETNIELYKFLQNPRQRETLALTQQLQRLHVDDAGDGKQAEIGSDKHTFGGEVQTVQRDPHELENELRETRKEMDKVRAEVDMVRAEVDMVRAQRDAISKELTETADELSSRRARLEDLERAQAEHAQELKAVRENAASVSSITRLS</sequence>
<protein>
    <submittedName>
        <fullName evidence="2">Uncharacterized protein</fullName>
    </submittedName>
</protein>